<keyword evidence="2" id="KW-0472">Membrane</keyword>
<comment type="caution">
    <text evidence="4">The sequence shown here is derived from an EMBL/GenBank/DDBJ whole genome shotgun (WGS) entry which is preliminary data.</text>
</comment>
<proteinExistence type="predicted"/>
<feature type="region of interest" description="Disordered" evidence="1">
    <location>
        <begin position="545"/>
        <end position="571"/>
    </location>
</feature>
<feature type="compositionally biased region" description="Basic and acidic residues" evidence="1">
    <location>
        <begin position="606"/>
        <end position="621"/>
    </location>
</feature>
<feature type="transmembrane region" description="Helical" evidence="2">
    <location>
        <begin position="575"/>
        <end position="599"/>
    </location>
</feature>
<feature type="compositionally biased region" description="Polar residues" evidence="1">
    <location>
        <begin position="376"/>
        <end position="405"/>
    </location>
</feature>
<keyword evidence="3" id="KW-0732">Signal</keyword>
<dbReference type="EMBL" id="UYJE01004429">
    <property type="protein sequence ID" value="VDI27952.1"/>
    <property type="molecule type" value="Genomic_DNA"/>
</dbReference>
<dbReference type="CDD" id="cd22823">
    <property type="entry name" value="Gal_Rha_Lectin"/>
    <property type="match status" value="1"/>
</dbReference>
<accession>A0A8B6E4A8</accession>
<feature type="chain" id="PRO_5032436474" description="SUEL-type lectin domain-containing protein" evidence="3">
    <location>
        <begin position="19"/>
        <end position="750"/>
    </location>
</feature>
<sequence>MRVLIWIILLEYCALINGLTRYTCLTSIGRGFIDGSSEEIGLGGGRTMSGSLSCDKPNSKILVTRIIHGFGNFRACANSDQSCDKEMYSDTTIASQCDGQDSCFIHTFPEWLEQCSMMSDFVHVEYECIFDTSLFDVCRETTKTVTDTSVYVVSPNVFKGPSSRNWKVCECIINSRFTEQVMADYIHSDVLANGDKCTANHVLIESKRLPNQTTIDKTVEVCGRRTVSNQMFQGSVRLTYKNSGGSREDGFLAKFRVPPLDEGAEINMQCGPVRTGDEGSDDTQPESSQSVQGFKSFRGNFNDRSGGRQSVWNNHPAMPPFIGSSITPWGALVPPFGNPHFHGWQQQSPLNRNNANPWGTGNSNNSNKWNSQKTSVSGSPWDNTNRGTSTNRPWPSQSSTNSRNINDLPLQSPRDPRRFSLNEAHSSPSAGQLGVTNPPRQQTATKVTSSQSDPRIMAVDRSPGFIPWTQTNPKPKIKNGFIPWTSVKNQKTNVQTSGANIQTDTIHVAQSKTPRVQASTEGPRLPSSVQFIGNKQSLRMTGEAAKINNDTDPSPPTRLTAETDSKRNSSKGESLAYIIGGTGAGLIAFCCFACFVMYVKKRKSRSRDETQQKSCDTEHACNDSISDDPTYATPSEVSLRTPCPALDNDAYVEDQSSANTVEVNEENGDLEQTCNDSINGDPTYTTPSEVSLRTTCPALDNDAYEEDQPSAYTVEVNEENGDSAIITSISTQTYTDYTEENSIYDNNFKN</sequence>
<protein>
    <recommendedName>
        <fullName evidence="6">SUEL-type lectin domain-containing protein</fullName>
    </recommendedName>
</protein>
<evidence type="ECO:0008006" key="6">
    <source>
        <dbReference type="Google" id="ProtNLM"/>
    </source>
</evidence>
<evidence type="ECO:0000313" key="5">
    <source>
        <dbReference type="Proteomes" id="UP000596742"/>
    </source>
</evidence>
<evidence type="ECO:0000256" key="1">
    <source>
        <dbReference type="SAM" id="MobiDB-lite"/>
    </source>
</evidence>
<feature type="compositionally biased region" description="Polar residues" evidence="1">
    <location>
        <begin position="344"/>
        <end position="357"/>
    </location>
</feature>
<reference evidence="4" key="1">
    <citation type="submission" date="2018-11" db="EMBL/GenBank/DDBJ databases">
        <authorList>
            <person name="Alioto T."/>
            <person name="Alioto T."/>
        </authorList>
    </citation>
    <scope>NUCLEOTIDE SEQUENCE</scope>
</reference>
<dbReference type="AlphaFoldDB" id="A0A8B6E4A8"/>
<dbReference type="Proteomes" id="UP000596742">
    <property type="component" value="Unassembled WGS sequence"/>
</dbReference>
<gene>
    <name evidence="4" type="ORF">MGAL_10B060492</name>
</gene>
<feature type="region of interest" description="Disordered" evidence="1">
    <location>
        <begin position="271"/>
        <end position="310"/>
    </location>
</feature>
<feature type="region of interest" description="Disordered" evidence="1">
    <location>
        <begin position="606"/>
        <end position="637"/>
    </location>
</feature>
<name>A0A8B6E4A8_MYTGA</name>
<feature type="compositionally biased region" description="Low complexity" evidence="1">
    <location>
        <begin position="358"/>
        <end position="375"/>
    </location>
</feature>
<feature type="region of interest" description="Disordered" evidence="1">
    <location>
        <begin position="340"/>
        <end position="458"/>
    </location>
</feature>
<evidence type="ECO:0000313" key="4">
    <source>
        <dbReference type="EMBL" id="VDI27952.1"/>
    </source>
</evidence>
<keyword evidence="2" id="KW-1133">Transmembrane helix</keyword>
<organism evidence="4 5">
    <name type="scientific">Mytilus galloprovincialis</name>
    <name type="common">Mediterranean mussel</name>
    <dbReference type="NCBI Taxonomy" id="29158"/>
    <lineage>
        <taxon>Eukaryota</taxon>
        <taxon>Metazoa</taxon>
        <taxon>Spiralia</taxon>
        <taxon>Lophotrochozoa</taxon>
        <taxon>Mollusca</taxon>
        <taxon>Bivalvia</taxon>
        <taxon>Autobranchia</taxon>
        <taxon>Pteriomorphia</taxon>
        <taxon>Mytilida</taxon>
        <taxon>Mytiloidea</taxon>
        <taxon>Mytilidae</taxon>
        <taxon>Mytilinae</taxon>
        <taxon>Mytilus</taxon>
    </lineage>
</organism>
<evidence type="ECO:0000256" key="2">
    <source>
        <dbReference type="SAM" id="Phobius"/>
    </source>
</evidence>
<dbReference type="OrthoDB" id="10030117at2759"/>
<feature type="signal peptide" evidence="3">
    <location>
        <begin position="1"/>
        <end position="18"/>
    </location>
</feature>
<evidence type="ECO:0000256" key="3">
    <source>
        <dbReference type="SAM" id="SignalP"/>
    </source>
</evidence>
<feature type="compositionally biased region" description="Polar residues" evidence="1">
    <location>
        <begin position="423"/>
        <end position="453"/>
    </location>
</feature>
<keyword evidence="5" id="KW-1185">Reference proteome</keyword>
<keyword evidence="2" id="KW-0812">Transmembrane</keyword>